<name>A0A3N4IL76_ASCIM</name>
<organism evidence="2 3">
    <name type="scientific">Ascobolus immersus RN42</name>
    <dbReference type="NCBI Taxonomy" id="1160509"/>
    <lineage>
        <taxon>Eukaryota</taxon>
        <taxon>Fungi</taxon>
        <taxon>Dikarya</taxon>
        <taxon>Ascomycota</taxon>
        <taxon>Pezizomycotina</taxon>
        <taxon>Pezizomycetes</taxon>
        <taxon>Pezizales</taxon>
        <taxon>Ascobolaceae</taxon>
        <taxon>Ascobolus</taxon>
    </lineage>
</organism>
<feature type="transmembrane region" description="Helical" evidence="1">
    <location>
        <begin position="46"/>
        <end position="67"/>
    </location>
</feature>
<keyword evidence="1" id="KW-0472">Membrane</keyword>
<keyword evidence="1" id="KW-0812">Transmembrane</keyword>
<reference evidence="2 3" key="1">
    <citation type="journal article" date="2018" name="Nat. Ecol. Evol.">
        <title>Pezizomycetes genomes reveal the molecular basis of ectomycorrhizal truffle lifestyle.</title>
        <authorList>
            <person name="Murat C."/>
            <person name="Payen T."/>
            <person name="Noel B."/>
            <person name="Kuo A."/>
            <person name="Morin E."/>
            <person name="Chen J."/>
            <person name="Kohler A."/>
            <person name="Krizsan K."/>
            <person name="Balestrini R."/>
            <person name="Da Silva C."/>
            <person name="Montanini B."/>
            <person name="Hainaut M."/>
            <person name="Levati E."/>
            <person name="Barry K.W."/>
            <person name="Belfiori B."/>
            <person name="Cichocki N."/>
            <person name="Clum A."/>
            <person name="Dockter R.B."/>
            <person name="Fauchery L."/>
            <person name="Guy J."/>
            <person name="Iotti M."/>
            <person name="Le Tacon F."/>
            <person name="Lindquist E.A."/>
            <person name="Lipzen A."/>
            <person name="Malagnac F."/>
            <person name="Mello A."/>
            <person name="Molinier V."/>
            <person name="Miyauchi S."/>
            <person name="Poulain J."/>
            <person name="Riccioni C."/>
            <person name="Rubini A."/>
            <person name="Sitrit Y."/>
            <person name="Splivallo R."/>
            <person name="Traeger S."/>
            <person name="Wang M."/>
            <person name="Zifcakova L."/>
            <person name="Wipf D."/>
            <person name="Zambonelli A."/>
            <person name="Paolocci F."/>
            <person name="Nowrousian M."/>
            <person name="Ottonello S."/>
            <person name="Baldrian P."/>
            <person name="Spatafora J.W."/>
            <person name="Henrissat B."/>
            <person name="Nagy L.G."/>
            <person name="Aury J.M."/>
            <person name="Wincker P."/>
            <person name="Grigoriev I.V."/>
            <person name="Bonfante P."/>
            <person name="Martin F.M."/>
        </authorList>
    </citation>
    <scope>NUCLEOTIDE SEQUENCE [LARGE SCALE GENOMIC DNA]</scope>
    <source>
        <strain evidence="2 3">RN42</strain>
    </source>
</reference>
<evidence type="ECO:0000256" key="1">
    <source>
        <dbReference type="SAM" id="Phobius"/>
    </source>
</evidence>
<evidence type="ECO:0000313" key="2">
    <source>
        <dbReference type="EMBL" id="RPA84890.1"/>
    </source>
</evidence>
<dbReference type="Proteomes" id="UP000275078">
    <property type="component" value="Unassembled WGS sequence"/>
</dbReference>
<keyword evidence="3" id="KW-1185">Reference proteome</keyword>
<accession>A0A3N4IL76</accession>
<evidence type="ECO:0000313" key="3">
    <source>
        <dbReference type="Proteomes" id="UP000275078"/>
    </source>
</evidence>
<sequence length="108" mass="12618">MGTCQHRRFYDAGLLMDCPKRYWPWYRLLWKVVYNLHMLARSCMRIGCLLATWCCFRLLLLWAILLGRIAQLQLQLCALVRLEIGMVLCPAKQANVWCCVLSILVGQV</sequence>
<gene>
    <name evidence="2" type="ORF">BJ508DRAFT_19733</name>
</gene>
<dbReference type="AlphaFoldDB" id="A0A3N4IL76"/>
<proteinExistence type="predicted"/>
<protein>
    <submittedName>
        <fullName evidence="2">Uncharacterized protein</fullName>
    </submittedName>
</protein>
<dbReference type="EMBL" id="ML119656">
    <property type="protein sequence ID" value="RPA84890.1"/>
    <property type="molecule type" value="Genomic_DNA"/>
</dbReference>
<keyword evidence="1" id="KW-1133">Transmembrane helix</keyword>